<reference evidence="1" key="1">
    <citation type="submission" date="2021-03" db="EMBL/GenBank/DDBJ databases">
        <authorList>
            <consortium name="DOE Joint Genome Institute"/>
            <person name="Ahrendt S."/>
            <person name="Looney B.P."/>
            <person name="Miyauchi S."/>
            <person name="Morin E."/>
            <person name="Drula E."/>
            <person name="Courty P.E."/>
            <person name="Chicoki N."/>
            <person name="Fauchery L."/>
            <person name="Kohler A."/>
            <person name="Kuo A."/>
            <person name="Labutti K."/>
            <person name="Pangilinan J."/>
            <person name="Lipzen A."/>
            <person name="Riley R."/>
            <person name="Andreopoulos W."/>
            <person name="He G."/>
            <person name="Johnson J."/>
            <person name="Barry K.W."/>
            <person name="Grigoriev I.V."/>
            <person name="Nagy L."/>
            <person name="Hibbett D."/>
            <person name="Henrissat B."/>
            <person name="Matheny P.B."/>
            <person name="Labbe J."/>
            <person name="Martin F."/>
        </authorList>
    </citation>
    <scope>NUCLEOTIDE SEQUENCE</scope>
    <source>
        <strain evidence="1">HHB10654</strain>
    </source>
</reference>
<protein>
    <submittedName>
        <fullName evidence="1">Alpha/beta-hydrolase</fullName>
    </submittedName>
</protein>
<dbReference type="Proteomes" id="UP000814140">
    <property type="component" value="Unassembled WGS sequence"/>
</dbReference>
<name>A0ACB8SGA6_9AGAM</name>
<evidence type="ECO:0000313" key="1">
    <source>
        <dbReference type="EMBL" id="KAI0055297.1"/>
    </source>
</evidence>
<keyword evidence="2" id="KW-1185">Reference proteome</keyword>
<dbReference type="EMBL" id="MU277299">
    <property type="protein sequence ID" value="KAI0055297.1"/>
    <property type="molecule type" value="Genomic_DNA"/>
</dbReference>
<sequence length="389" mass="42138">MSNLIPSLETFAKGSAATAAGLGTIGMGLLYYGQNFLIYPSAFPPGSRENVPVPTDFSLPYSDLELTTPDNVKLKSYLLMQRPVLHINGETFIEWNEDKQGDEEESYLNAGTKFAATRPTVIMFHGNGGNHGHRIPLAKIFYLKMRCNVLMLSYRGYGLSEGTPSEKGLQTDAQTALDFVLGNESLSGTPVVLYGQSIGGAVAIDLASKNPHVIRALILENTFMSLPRLIPTALPWLSPFSFLCHQKWESYLKVPKISKQIPVLMLGGAQDEVVPRSQMQELWALVRNRGRTPSPSTPIENVSSSASAIATGRISAASSPVKASAPGEPRKEIKEGEATRDRATPTTEVDGINKYMEFAEGTHNDTCIQPGYWTAIAEFVAGLGASATI</sequence>
<accession>A0ACB8SGA6</accession>
<evidence type="ECO:0000313" key="2">
    <source>
        <dbReference type="Proteomes" id="UP000814140"/>
    </source>
</evidence>
<gene>
    <name evidence="1" type="ORF">BV25DRAFT_1815811</name>
</gene>
<reference evidence="1" key="2">
    <citation type="journal article" date="2022" name="New Phytol.">
        <title>Evolutionary transition to the ectomycorrhizal habit in the genomes of a hyperdiverse lineage of mushroom-forming fungi.</title>
        <authorList>
            <person name="Looney B."/>
            <person name="Miyauchi S."/>
            <person name="Morin E."/>
            <person name="Drula E."/>
            <person name="Courty P.E."/>
            <person name="Kohler A."/>
            <person name="Kuo A."/>
            <person name="LaButti K."/>
            <person name="Pangilinan J."/>
            <person name="Lipzen A."/>
            <person name="Riley R."/>
            <person name="Andreopoulos W."/>
            <person name="He G."/>
            <person name="Johnson J."/>
            <person name="Nolan M."/>
            <person name="Tritt A."/>
            <person name="Barry K.W."/>
            <person name="Grigoriev I.V."/>
            <person name="Nagy L.G."/>
            <person name="Hibbett D."/>
            <person name="Henrissat B."/>
            <person name="Matheny P.B."/>
            <person name="Labbe J."/>
            <person name="Martin F.M."/>
        </authorList>
    </citation>
    <scope>NUCLEOTIDE SEQUENCE</scope>
    <source>
        <strain evidence="1">HHB10654</strain>
    </source>
</reference>
<organism evidence="1 2">
    <name type="scientific">Artomyces pyxidatus</name>
    <dbReference type="NCBI Taxonomy" id="48021"/>
    <lineage>
        <taxon>Eukaryota</taxon>
        <taxon>Fungi</taxon>
        <taxon>Dikarya</taxon>
        <taxon>Basidiomycota</taxon>
        <taxon>Agaricomycotina</taxon>
        <taxon>Agaricomycetes</taxon>
        <taxon>Russulales</taxon>
        <taxon>Auriscalpiaceae</taxon>
        <taxon>Artomyces</taxon>
    </lineage>
</organism>
<proteinExistence type="predicted"/>
<comment type="caution">
    <text evidence="1">The sequence shown here is derived from an EMBL/GenBank/DDBJ whole genome shotgun (WGS) entry which is preliminary data.</text>
</comment>